<dbReference type="Proteomes" id="UP000007030">
    <property type="component" value="Chromosome"/>
</dbReference>
<keyword evidence="2" id="KW-0378">Hydrolase</keyword>
<reference evidence="6 7" key="1">
    <citation type="journal article" date="2012" name="Stand. Genomic Sci.">
        <title>Complete genome sequence of the aerobic, heterotroph Marinithermus hydrothermalis type strain (T1(T)) from a deep-sea hydrothermal vent chimney.</title>
        <authorList>
            <person name="Copeland A."/>
            <person name="Gu W."/>
            <person name="Yasawong M."/>
            <person name="Lapidus A."/>
            <person name="Lucas S."/>
            <person name="Deshpande S."/>
            <person name="Pagani I."/>
            <person name="Tapia R."/>
            <person name="Cheng J.F."/>
            <person name="Goodwin L.A."/>
            <person name="Pitluck S."/>
            <person name="Liolios K."/>
            <person name="Ivanova N."/>
            <person name="Mavromatis K."/>
            <person name="Mikhailova N."/>
            <person name="Pati A."/>
            <person name="Chen A."/>
            <person name="Palaniappan K."/>
            <person name="Land M."/>
            <person name="Pan C."/>
            <person name="Brambilla E.M."/>
            <person name="Rohde M."/>
            <person name="Tindall B.J."/>
            <person name="Sikorski J."/>
            <person name="Goker M."/>
            <person name="Detter J.C."/>
            <person name="Bristow J."/>
            <person name="Eisen J.A."/>
            <person name="Markowitz V."/>
            <person name="Hugenholtz P."/>
            <person name="Kyrpides N.C."/>
            <person name="Klenk H.P."/>
            <person name="Woyke T."/>
        </authorList>
    </citation>
    <scope>NUCLEOTIDE SEQUENCE [LARGE SCALE GENOMIC DNA]</scope>
    <source>
        <strain evidence="7">DSM 14884 / JCM 11576 / T1</strain>
    </source>
</reference>
<dbReference type="HOGENOM" id="CLU_063034_1_0_0"/>
<dbReference type="Gene3D" id="3.60.21.10">
    <property type="match status" value="1"/>
</dbReference>
<keyword evidence="3" id="KW-0408">Iron</keyword>
<dbReference type="InterPro" id="IPR029052">
    <property type="entry name" value="Metallo-depent_PP-like"/>
</dbReference>
<dbReference type="AlphaFoldDB" id="F2NQA5"/>
<dbReference type="OrthoDB" id="9780884at2"/>
<evidence type="ECO:0000256" key="2">
    <source>
        <dbReference type="ARBA" id="ARBA00022801"/>
    </source>
</evidence>
<dbReference type="CDD" id="cd07400">
    <property type="entry name" value="MPP_1"/>
    <property type="match status" value="1"/>
</dbReference>
<evidence type="ECO:0000256" key="1">
    <source>
        <dbReference type="ARBA" id="ARBA00022723"/>
    </source>
</evidence>
<accession>F2NQA5</accession>
<dbReference type="GO" id="GO:0046872">
    <property type="term" value="F:metal ion binding"/>
    <property type="evidence" value="ECO:0007669"/>
    <property type="project" value="UniProtKB-KW"/>
</dbReference>
<organism evidence="6 7">
    <name type="scientific">Marinithermus hydrothermalis (strain DSM 14884 / JCM 11576 / T1)</name>
    <dbReference type="NCBI Taxonomy" id="869210"/>
    <lineage>
        <taxon>Bacteria</taxon>
        <taxon>Thermotogati</taxon>
        <taxon>Deinococcota</taxon>
        <taxon>Deinococci</taxon>
        <taxon>Thermales</taxon>
        <taxon>Thermaceae</taxon>
        <taxon>Marinithermus</taxon>
    </lineage>
</organism>
<protein>
    <submittedName>
        <fullName evidence="6">Metallophosphoesterase</fullName>
    </submittedName>
</protein>
<dbReference type="InterPro" id="IPR050884">
    <property type="entry name" value="CNP_phosphodiesterase-III"/>
</dbReference>
<dbReference type="eggNOG" id="COG1409">
    <property type="taxonomic scope" value="Bacteria"/>
</dbReference>
<keyword evidence="7" id="KW-1185">Reference proteome</keyword>
<evidence type="ECO:0000313" key="6">
    <source>
        <dbReference type="EMBL" id="AEB11632.1"/>
    </source>
</evidence>
<evidence type="ECO:0000256" key="4">
    <source>
        <dbReference type="ARBA" id="ARBA00025742"/>
    </source>
</evidence>
<keyword evidence="1" id="KW-0479">Metal-binding</keyword>
<dbReference type="Pfam" id="PF00149">
    <property type="entry name" value="Metallophos"/>
    <property type="match status" value="1"/>
</dbReference>
<evidence type="ECO:0000313" key="7">
    <source>
        <dbReference type="Proteomes" id="UP000007030"/>
    </source>
</evidence>
<name>F2NQA5_MARHT</name>
<dbReference type="InterPro" id="IPR004843">
    <property type="entry name" value="Calcineurin-like_PHP"/>
</dbReference>
<dbReference type="SUPFAM" id="SSF56300">
    <property type="entry name" value="Metallo-dependent phosphatases"/>
    <property type="match status" value="1"/>
</dbReference>
<feature type="domain" description="Calcineurin-like phosphoesterase" evidence="5">
    <location>
        <begin position="5"/>
        <end position="184"/>
    </location>
</feature>
<evidence type="ECO:0000256" key="3">
    <source>
        <dbReference type="ARBA" id="ARBA00023004"/>
    </source>
</evidence>
<dbReference type="STRING" id="869210.Marky_0886"/>
<sequence>MPLLYHISDIHVASKYFLPELMERLIDEINTVGPDLVVLSGDLTDRGLRHEFEEAKAWTDRIQVPMLVTPGNHDSRNVGYIHFEELYGPRYATRRLEGVYVVAADSSEPDLDEGRIGRTIYPWLEEALSTAEPSEIKVFVTHHHLLPVPGAGRERNILQDAGDLLKILVDHKVDLVLNGHKHVPWVWRFEGMLIVNAGTSTTNRVRGRGRPSYTVIEIDGGEITVRQRYFDGTEETEHRHRPGWRVEV</sequence>
<proteinExistence type="inferred from homology"/>
<gene>
    <name evidence="6" type="ordered locus">Marky_0886</name>
</gene>
<dbReference type="KEGG" id="mhd:Marky_0886"/>
<dbReference type="PANTHER" id="PTHR42988">
    <property type="entry name" value="PHOSPHOHYDROLASE"/>
    <property type="match status" value="1"/>
</dbReference>
<dbReference type="PANTHER" id="PTHR42988:SF2">
    <property type="entry name" value="CYCLIC NUCLEOTIDE PHOSPHODIESTERASE CBUA0032-RELATED"/>
    <property type="match status" value="1"/>
</dbReference>
<comment type="similarity">
    <text evidence="4">Belongs to the cyclic nucleotide phosphodiesterase class-III family.</text>
</comment>
<dbReference type="GO" id="GO:0016787">
    <property type="term" value="F:hydrolase activity"/>
    <property type="evidence" value="ECO:0007669"/>
    <property type="project" value="UniProtKB-KW"/>
</dbReference>
<evidence type="ECO:0000259" key="5">
    <source>
        <dbReference type="Pfam" id="PF00149"/>
    </source>
</evidence>
<dbReference type="EMBL" id="CP002630">
    <property type="protein sequence ID" value="AEB11632.1"/>
    <property type="molecule type" value="Genomic_DNA"/>
</dbReference>
<dbReference type="RefSeq" id="WP_013703682.1">
    <property type="nucleotide sequence ID" value="NC_015387.1"/>
</dbReference>